<name>A0A7I8WBK0_9ANNE</name>
<feature type="chain" id="PRO_5029454249" evidence="1">
    <location>
        <begin position="19"/>
        <end position="289"/>
    </location>
</feature>
<feature type="signal peptide" evidence="1">
    <location>
        <begin position="1"/>
        <end position="18"/>
    </location>
</feature>
<organism evidence="2 3">
    <name type="scientific">Dimorphilus gyrociliatus</name>
    <dbReference type="NCBI Taxonomy" id="2664684"/>
    <lineage>
        <taxon>Eukaryota</taxon>
        <taxon>Metazoa</taxon>
        <taxon>Spiralia</taxon>
        <taxon>Lophotrochozoa</taxon>
        <taxon>Annelida</taxon>
        <taxon>Polychaeta</taxon>
        <taxon>Polychaeta incertae sedis</taxon>
        <taxon>Dinophilidae</taxon>
        <taxon>Dimorphilus</taxon>
    </lineage>
</organism>
<proteinExistence type="predicted"/>
<evidence type="ECO:0000313" key="2">
    <source>
        <dbReference type="EMBL" id="CAD5125519.1"/>
    </source>
</evidence>
<evidence type="ECO:0000256" key="1">
    <source>
        <dbReference type="SAM" id="SignalP"/>
    </source>
</evidence>
<gene>
    <name evidence="2" type="ORF">DGYR_LOCUS12882</name>
</gene>
<evidence type="ECO:0000313" key="3">
    <source>
        <dbReference type="Proteomes" id="UP000549394"/>
    </source>
</evidence>
<keyword evidence="3" id="KW-1185">Reference proteome</keyword>
<sequence length="289" mass="31589">MVAIKLLILCSAVAVALAKIDNGKTCLRMKSYCVENAECKGTEDSKWNCLLGTCECKNGYFPKSPTECAKYKDFGETCTGNGDRCNTKNLICDTTCKCKDDKFEIDGTGCKLKKNEEKELKDACTEDLQCVKGLAKGSASCQGGTCKCLPPWTTVGKTCVNQEYDKSCKDADTASEKCRRGTENLECKSDKCVCKTDFKYNARVKKCLHKDSRENRKEGETCSPAIIADNTKWDICENKFVCRKCSSDTSADGFCVDVNKVNPNNCNGSANISASVALLLTAVLAFLAY</sequence>
<reference evidence="2 3" key="1">
    <citation type="submission" date="2020-08" db="EMBL/GenBank/DDBJ databases">
        <authorList>
            <person name="Hejnol A."/>
        </authorList>
    </citation>
    <scope>NUCLEOTIDE SEQUENCE [LARGE SCALE GENOMIC DNA]</scope>
</reference>
<comment type="caution">
    <text evidence="2">The sequence shown here is derived from an EMBL/GenBank/DDBJ whole genome shotgun (WGS) entry which is preliminary data.</text>
</comment>
<keyword evidence="1" id="KW-0732">Signal</keyword>
<dbReference type="AlphaFoldDB" id="A0A7I8WBK0"/>
<protein>
    <submittedName>
        <fullName evidence="2">DgyrCDS13726</fullName>
    </submittedName>
</protein>
<dbReference type="Proteomes" id="UP000549394">
    <property type="component" value="Unassembled WGS sequence"/>
</dbReference>
<dbReference type="EMBL" id="CAJFCJ010000027">
    <property type="protein sequence ID" value="CAD5125519.1"/>
    <property type="molecule type" value="Genomic_DNA"/>
</dbReference>
<dbReference type="OrthoDB" id="6043118at2759"/>
<accession>A0A7I8WBK0</accession>